<name>W0ECD1_9FIRM</name>
<sequence>MPELELLGIIAPLRKLLSNTNETINVHVDGSMQDILSLRENREYIIPDFQREIRWEKENLSQLVDDIKSGPKYLGNIILTQKLNENKFLIIDGQQRITVLTLILSCLNYFHNGQIDTISPCKLSIESFLGFEAILEGNFPDKDSLAAEIVQSDKLHQIDKYYELWSQIKVLDCIANGHAAKDFIRNLGKSDVNIILNRSDDARDGIRYFIDVNLKGKQLDTEDIFKGYLFRNDHNEDIRNEWYKFKTNVCRIEATKKMDYPLLKLLEHYFYCDLYTNSKFRGLEFGEDFLLKNEFKTHEDFPVKFRGQTHLIEVINDNAYMLSSLQKLNNVIEIMLNVVENDSINATFTALFRCISPDRIDTNELKIIHNFMGKVLKDNKVLPKALVMKYILTVLHNHENKAKEEFRKIYGTYLLSVLFIIFENKKSKDVFIGVLKASNDNWYAEIITQIKSYFEPNKITDSKILAQYKLGTNEDVEDYKFRCKSLATIYNFFKIENEKVIISESLESVKRFLGDQFTTEHFIISDNQQRRMKVICGEHEHRYEHSKEFFSKYVNNLFNFIFISRELNESLSNYWLPQKMYLINNPDILECNYSKMVLGELLEISDSMQDDVAAGNFKDKLDLFFSRDFKEKYITYARNVLSKVIEKIKSE</sequence>
<dbReference type="HOGENOM" id="CLU_420770_0_0_9"/>
<dbReference type="InterPro" id="IPR004919">
    <property type="entry name" value="GmrSD_N"/>
</dbReference>
<dbReference type="eggNOG" id="COG1479">
    <property type="taxonomic scope" value="Bacteria"/>
</dbReference>
<evidence type="ECO:0000259" key="1">
    <source>
        <dbReference type="Pfam" id="PF03235"/>
    </source>
</evidence>
<dbReference type="KEGG" id="dmt:DESME_02515"/>
<gene>
    <name evidence="2" type="ORF">DESME_02515</name>
</gene>
<dbReference type="Proteomes" id="UP000010847">
    <property type="component" value="Chromosome"/>
</dbReference>
<dbReference type="EMBL" id="CP007032">
    <property type="protein sequence ID" value="AHF08427.1"/>
    <property type="molecule type" value="Genomic_DNA"/>
</dbReference>
<protein>
    <recommendedName>
        <fullName evidence="1">GmrSD restriction endonucleases N-terminal domain-containing protein</fullName>
    </recommendedName>
</protein>
<accession>W0ECD1</accession>
<dbReference type="STRING" id="871968.DESME_02515"/>
<keyword evidence="3" id="KW-1185">Reference proteome</keyword>
<dbReference type="AlphaFoldDB" id="W0ECD1"/>
<evidence type="ECO:0000313" key="2">
    <source>
        <dbReference type="EMBL" id="AHF08427.1"/>
    </source>
</evidence>
<feature type="domain" description="GmrSD restriction endonucleases N-terminal" evidence="1">
    <location>
        <begin position="34"/>
        <end position="230"/>
    </location>
</feature>
<dbReference type="PANTHER" id="PTHR35149:SF1">
    <property type="entry name" value="DUF5655 DOMAIN-CONTAINING PROTEIN"/>
    <property type="match status" value="1"/>
</dbReference>
<dbReference type="RefSeq" id="WP_006717302.1">
    <property type="nucleotide sequence ID" value="NZ_CP007032.1"/>
</dbReference>
<organism evidence="2 3">
    <name type="scientific">Desulfitobacterium metallireducens DSM 15288</name>
    <dbReference type="NCBI Taxonomy" id="871968"/>
    <lineage>
        <taxon>Bacteria</taxon>
        <taxon>Bacillati</taxon>
        <taxon>Bacillota</taxon>
        <taxon>Clostridia</taxon>
        <taxon>Eubacteriales</taxon>
        <taxon>Desulfitobacteriaceae</taxon>
        <taxon>Desulfitobacterium</taxon>
    </lineage>
</organism>
<dbReference type="Pfam" id="PF03235">
    <property type="entry name" value="GmrSD_N"/>
    <property type="match status" value="1"/>
</dbReference>
<reference evidence="2 3" key="1">
    <citation type="submission" date="2013-12" db="EMBL/GenBank/DDBJ databases">
        <authorList>
            <consortium name="DOE Joint Genome Institute"/>
            <person name="Smidt H."/>
            <person name="Huntemann M."/>
            <person name="Han J."/>
            <person name="Chen A."/>
            <person name="Kyrpides N."/>
            <person name="Mavromatis K."/>
            <person name="Markowitz V."/>
            <person name="Palaniappan K."/>
            <person name="Ivanova N."/>
            <person name="Schaumberg A."/>
            <person name="Pati A."/>
            <person name="Liolios K."/>
            <person name="Nordberg H.P."/>
            <person name="Cantor M.N."/>
            <person name="Hua S.X."/>
            <person name="Woyke T."/>
        </authorList>
    </citation>
    <scope>NUCLEOTIDE SEQUENCE [LARGE SCALE GENOMIC DNA]</scope>
    <source>
        <strain evidence="3">DSM 15288</strain>
    </source>
</reference>
<dbReference type="PANTHER" id="PTHR35149">
    <property type="entry name" value="SLL5132 PROTEIN"/>
    <property type="match status" value="1"/>
</dbReference>
<proteinExistence type="predicted"/>
<evidence type="ECO:0000313" key="3">
    <source>
        <dbReference type="Proteomes" id="UP000010847"/>
    </source>
</evidence>